<feature type="transmembrane region" description="Helical" evidence="4">
    <location>
        <begin position="353"/>
        <end position="373"/>
    </location>
</feature>
<evidence type="ECO:0000313" key="5">
    <source>
        <dbReference type="EMBL" id="KAA9133231.1"/>
    </source>
</evidence>
<feature type="transmembrane region" description="Helical" evidence="4">
    <location>
        <begin position="54"/>
        <end position="70"/>
    </location>
</feature>
<keyword evidence="3 4" id="KW-0472">Membrane</keyword>
<dbReference type="PANTHER" id="PTHR23537">
    <property type="match status" value="1"/>
</dbReference>
<organism evidence="5 6">
    <name type="scientific">Marinihelvus fidelis</name>
    <dbReference type="NCBI Taxonomy" id="2613842"/>
    <lineage>
        <taxon>Bacteria</taxon>
        <taxon>Pseudomonadati</taxon>
        <taxon>Pseudomonadota</taxon>
        <taxon>Gammaproteobacteria</taxon>
        <taxon>Chromatiales</taxon>
        <taxon>Wenzhouxiangellaceae</taxon>
        <taxon>Marinihelvus</taxon>
    </lineage>
</organism>
<feature type="transmembrane region" description="Helical" evidence="4">
    <location>
        <begin position="267"/>
        <end position="286"/>
    </location>
</feature>
<dbReference type="EMBL" id="VYXP01000002">
    <property type="protein sequence ID" value="KAA9133231.1"/>
    <property type="molecule type" value="Genomic_DNA"/>
</dbReference>
<evidence type="ECO:0000256" key="4">
    <source>
        <dbReference type="SAM" id="Phobius"/>
    </source>
</evidence>
<dbReference type="GO" id="GO:0022857">
    <property type="term" value="F:transmembrane transporter activity"/>
    <property type="evidence" value="ECO:0007669"/>
    <property type="project" value="InterPro"/>
</dbReference>
<protein>
    <submittedName>
        <fullName evidence="5">MFS transporter</fullName>
    </submittedName>
</protein>
<dbReference type="RefSeq" id="WP_150862790.1">
    <property type="nucleotide sequence ID" value="NZ_VYXP01000002.1"/>
</dbReference>
<feature type="transmembrane region" description="Helical" evidence="4">
    <location>
        <begin position="292"/>
        <end position="313"/>
    </location>
</feature>
<proteinExistence type="predicted"/>
<feature type="transmembrane region" description="Helical" evidence="4">
    <location>
        <begin position="325"/>
        <end position="347"/>
    </location>
</feature>
<evidence type="ECO:0000256" key="1">
    <source>
        <dbReference type="ARBA" id="ARBA00022692"/>
    </source>
</evidence>
<keyword evidence="1 4" id="KW-0812">Transmembrane</keyword>
<dbReference type="Proteomes" id="UP000325372">
    <property type="component" value="Unassembled WGS sequence"/>
</dbReference>
<feature type="transmembrane region" description="Helical" evidence="4">
    <location>
        <begin position="12"/>
        <end position="34"/>
    </location>
</feature>
<keyword evidence="2 4" id="KW-1133">Transmembrane helix</keyword>
<evidence type="ECO:0000256" key="2">
    <source>
        <dbReference type="ARBA" id="ARBA00022989"/>
    </source>
</evidence>
<dbReference type="InterPro" id="IPR036259">
    <property type="entry name" value="MFS_trans_sf"/>
</dbReference>
<dbReference type="InterPro" id="IPR010645">
    <property type="entry name" value="MFS_4"/>
</dbReference>
<feature type="transmembrane region" description="Helical" evidence="4">
    <location>
        <begin position="239"/>
        <end position="260"/>
    </location>
</feature>
<name>A0A5N0TF38_9GAMM</name>
<feature type="transmembrane region" description="Helical" evidence="4">
    <location>
        <begin position="162"/>
        <end position="182"/>
    </location>
</feature>
<dbReference type="SUPFAM" id="SSF103473">
    <property type="entry name" value="MFS general substrate transporter"/>
    <property type="match status" value="1"/>
</dbReference>
<dbReference type="AlphaFoldDB" id="A0A5N0TF38"/>
<feature type="transmembrane region" description="Helical" evidence="4">
    <location>
        <begin position="136"/>
        <end position="156"/>
    </location>
</feature>
<feature type="transmembrane region" description="Helical" evidence="4">
    <location>
        <begin position="203"/>
        <end position="227"/>
    </location>
</feature>
<dbReference type="Pfam" id="PF07690">
    <property type="entry name" value="MFS_1"/>
    <property type="match status" value="1"/>
</dbReference>
<evidence type="ECO:0000313" key="6">
    <source>
        <dbReference type="Proteomes" id="UP000325372"/>
    </source>
</evidence>
<sequence>MINKLSRNSFTSRIGLAFLATAGLFYVNIMPAIIDGLIEALDFSNRQAGAVGSANMYGAAFGALLIVFLVRRLNWRVASLAFLLTLIVIDLLSIGISQPTALVAMRFVHGLVGGMLVGTGFAVIARTEQPDRTFGVLLFVQFGLGGLGVMLIPGLVPQFGTAVLFLSLVAFSVVTLAMLPWLPDYAVSDRPPPPITRRAAWSLPLVLTLLAIFLFQGANMGLYAFIIGLGAHYGLEQGFITQTLGASAWIGLAGAGLVIAVSDRMGYLRPLTLGIGITAIATWALLYSDVPAIWIASNMAIGVTWAFTISYLLGLASRFDSHGQMAALAGFASKMGLASGPMLIAFLLGEDRYALVIGVSALALVAAMATTWIPARARDRAAD</sequence>
<feature type="transmembrane region" description="Helical" evidence="4">
    <location>
        <begin position="103"/>
        <end position="124"/>
    </location>
</feature>
<dbReference type="Gene3D" id="1.20.1250.20">
    <property type="entry name" value="MFS general substrate transporter like domains"/>
    <property type="match status" value="1"/>
</dbReference>
<dbReference type="PANTHER" id="PTHR23537:SF1">
    <property type="entry name" value="SUGAR TRANSPORTER"/>
    <property type="match status" value="1"/>
</dbReference>
<evidence type="ECO:0000256" key="3">
    <source>
        <dbReference type="ARBA" id="ARBA00023136"/>
    </source>
</evidence>
<reference evidence="5 6" key="1">
    <citation type="submission" date="2019-09" db="EMBL/GenBank/DDBJ databases">
        <title>Wenzhouxiangella sp. Genome sequencing and assembly.</title>
        <authorList>
            <person name="Zhang R."/>
        </authorList>
    </citation>
    <scope>NUCLEOTIDE SEQUENCE [LARGE SCALE GENOMIC DNA]</scope>
    <source>
        <strain evidence="5 6">W260</strain>
    </source>
</reference>
<gene>
    <name evidence="5" type="ORF">F3N42_02405</name>
</gene>
<dbReference type="InterPro" id="IPR011701">
    <property type="entry name" value="MFS"/>
</dbReference>
<comment type="caution">
    <text evidence="5">The sequence shown here is derived from an EMBL/GenBank/DDBJ whole genome shotgun (WGS) entry which is preliminary data.</text>
</comment>
<feature type="transmembrane region" description="Helical" evidence="4">
    <location>
        <begin position="77"/>
        <end position="97"/>
    </location>
</feature>
<accession>A0A5N0TF38</accession>
<keyword evidence="6" id="KW-1185">Reference proteome</keyword>
<dbReference type="GO" id="GO:0005886">
    <property type="term" value="C:plasma membrane"/>
    <property type="evidence" value="ECO:0007669"/>
    <property type="project" value="TreeGrafter"/>
</dbReference>